<dbReference type="AlphaFoldDB" id="A0A1Y3MMH8"/>
<evidence type="ECO:0000256" key="1">
    <source>
        <dbReference type="ARBA" id="ARBA00004651"/>
    </source>
</evidence>
<organism evidence="8 9">
    <name type="scientific">Bacillus pseudomycoides</name>
    <dbReference type="NCBI Taxonomy" id="64104"/>
    <lineage>
        <taxon>Bacteria</taxon>
        <taxon>Bacillati</taxon>
        <taxon>Bacillota</taxon>
        <taxon>Bacilli</taxon>
        <taxon>Bacillales</taxon>
        <taxon>Bacillaceae</taxon>
        <taxon>Bacillus</taxon>
        <taxon>Bacillus cereus group</taxon>
    </lineage>
</organism>
<feature type="transmembrane region" description="Helical" evidence="6">
    <location>
        <begin position="579"/>
        <end position="598"/>
    </location>
</feature>
<evidence type="ECO:0000256" key="6">
    <source>
        <dbReference type="PIRNR" id="PIRNR018968"/>
    </source>
</evidence>
<dbReference type="GO" id="GO:0055085">
    <property type="term" value="P:transmembrane transport"/>
    <property type="evidence" value="ECO:0007669"/>
    <property type="project" value="UniProtKB-UniRule"/>
</dbReference>
<name>A0A1Y3MMH8_9BACI</name>
<keyword evidence="4 6" id="KW-1133">Transmembrane helix</keyword>
<comment type="subcellular location">
    <subcellularLocation>
        <location evidence="1 6">Cell membrane</location>
        <topology evidence="1 6">Multi-pass membrane protein</topology>
    </subcellularLocation>
</comment>
<keyword evidence="6" id="KW-0813">Transport</keyword>
<evidence type="ECO:0000259" key="7">
    <source>
        <dbReference type="Pfam" id="PF02687"/>
    </source>
</evidence>
<keyword evidence="2 6" id="KW-1003">Cell membrane</keyword>
<keyword evidence="5 6" id="KW-0472">Membrane</keyword>
<feature type="transmembrane region" description="Helical" evidence="6">
    <location>
        <begin position="519"/>
        <end position="542"/>
    </location>
</feature>
<dbReference type="Proteomes" id="UP000195321">
    <property type="component" value="Unassembled WGS sequence"/>
</dbReference>
<feature type="transmembrane region" description="Helical" evidence="6">
    <location>
        <begin position="20"/>
        <end position="41"/>
    </location>
</feature>
<evidence type="ECO:0000256" key="4">
    <source>
        <dbReference type="ARBA" id="ARBA00022989"/>
    </source>
</evidence>
<feature type="transmembrane region" description="Helical" evidence="6">
    <location>
        <begin position="61"/>
        <end position="80"/>
    </location>
</feature>
<dbReference type="InterPro" id="IPR027022">
    <property type="entry name" value="ABC_permease_BceB-typ"/>
</dbReference>
<dbReference type="InterPro" id="IPR003838">
    <property type="entry name" value="ABC3_permease_C"/>
</dbReference>
<proteinExistence type="inferred from homology"/>
<protein>
    <submittedName>
        <fullName evidence="8">ABC transporter permease</fullName>
    </submittedName>
</protein>
<dbReference type="InterPro" id="IPR052536">
    <property type="entry name" value="ABC-4_Integral_Memb_Prot"/>
</dbReference>
<feature type="domain" description="ABC3 transporter permease C-terminal" evidence="7">
    <location>
        <begin position="61"/>
        <end position="179"/>
    </location>
</feature>
<keyword evidence="3 6" id="KW-0812">Transmembrane</keyword>
<sequence>MNVRQLAIQNIRGNWRSYKALLLSSSFSVAVFYMYTSFVHHPEVAHSNVHIGIRSGLQGCSYLILMFSALYMFSSNATFLDARKKELGLLKLMGSTNARISILLFLEQAVVGLVSTCIGIGIGMLFSNLFLMTLSVLLDLENRIYFIFQIKPFLITVVVYSIMFFSLALFGLWNVRRLEIVDLLLDKRKGRRVFKVGKWRFGLGVILLLCGYTLAVKVTLGELFLYFYPILSTVIIGTYFLFTQGSLFVLKGLQKQKNIYYTYPNLFVLRSLEHKLKDHAKFLFSISILTATVITATGTAYAYFSDLPKSAMFSFPHEISYTEKGIESHEVISPDELLALFEKYGYENVEKVQFIGLPGKFITTHDGRLFPITVISQTDYNKEAKKQGKSMVNNKKGYGTFINPMAFDGQDVYNKEIFYFQMLGVPYQIKLHESKSDMVFNGDGAGHHNQLLVVRDEQFKQWESVIPNREKYVYYGYNIPNWQGQKKFALEVRGKVSPDYSSSMRNKISIYIQFKEGGAVLLFIGSFISILFFLATCSMTYFKWFSDIEQDRKEYQSLMKIGMEKGEINRIVRRQMGSLFFIPIVVGIVHSIFAFYALSNLMEMNVLFTSIKIIGIYCVATAIYFFFAQKEYMKHID</sequence>
<feature type="transmembrane region" description="Helical" evidence="6">
    <location>
        <begin position="226"/>
        <end position="250"/>
    </location>
</feature>
<comment type="similarity">
    <text evidence="6">Belongs to the ABC-4 integral membrane protein family.</text>
</comment>
<feature type="transmembrane region" description="Helical" evidence="6">
    <location>
        <begin position="196"/>
        <end position="214"/>
    </location>
</feature>
<dbReference type="PANTHER" id="PTHR46795">
    <property type="entry name" value="ABC TRANSPORTER PERMEASE-RELATED-RELATED"/>
    <property type="match status" value="1"/>
</dbReference>
<evidence type="ECO:0000256" key="2">
    <source>
        <dbReference type="ARBA" id="ARBA00022475"/>
    </source>
</evidence>
<reference evidence="8 9" key="1">
    <citation type="submission" date="2017-02" db="EMBL/GenBank/DDBJ databases">
        <title>Bacillus pseudomycoides isolate FSL K6-0042.</title>
        <authorList>
            <person name="Kovac J."/>
        </authorList>
    </citation>
    <scope>NUCLEOTIDE SEQUENCE [LARGE SCALE GENOMIC DNA]</scope>
    <source>
        <strain evidence="8 9">FSL K6-0042</strain>
    </source>
</reference>
<dbReference type="GO" id="GO:0005886">
    <property type="term" value="C:plasma membrane"/>
    <property type="evidence" value="ECO:0007669"/>
    <property type="project" value="UniProtKB-SubCell"/>
</dbReference>
<evidence type="ECO:0000256" key="5">
    <source>
        <dbReference type="ARBA" id="ARBA00023136"/>
    </source>
</evidence>
<dbReference type="PANTHER" id="PTHR46795:SF1">
    <property type="entry name" value="ABC TRANSPORTER PERMEASE PROTEIN"/>
    <property type="match status" value="1"/>
</dbReference>
<dbReference type="Pfam" id="PF02687">
    <property type="entry name" value="FtsX"/>
    <property type="match status" value="1"/>
</dbReference>
<dbReference type="RefSeq" id="WP_016116473.1">
    <property type="nucleotide sequence ID" value="NZ_CP189809.1"/>
</dbReference>
<feature type="transmembrane region" description="Helical" evidence="6">
    <location>
        <begin position="282"/>
        <end position="304"/>
    </location>
</feature>
<feature type="transmembrane region" description="Helical" evidence="6">
    <location>
        <begin position="100"/>
        <end position="133"/>
    </location>
</feature>
<evidence type="ECO:0000313" key="8">
    <source>
        <dbReference type="EMBL" id="OUM49640.1"/>
    </source>
</evidence>
<feature type="transmembrane region" description="Helical" evidence="6">
    <location>
        <begin position="604"/>
        <end position="627"/>
    </location>
</feature>
<evidence type="ECO:0000313" key="9">
    <source>
        <dbReference type="Proteomes" id="UP000195321"/>
    </source>
</evidence>
<accession>A0A1Y3MMH8</accession>
<gene>
    <name evidence="8" type="ORF">BW425_07635</name>
</gene>
<evidence type="ECO:0000256" key="3">
    <source>
        <dbReference type="ARBA" id="ARBA00022692"/>
    </source>
</evidence>
<dbReference type="PIRSF" id="PIRSF018968">
    <property type="entry name" value="ABC_permease_BceB"/>
    <property type="match status" value="1"/>
</dbReference>
<dbReference type="EMBL" id="MWPX01000005">
    <property type="protein sequence ID" value="OUM49640.1"/>
    <property type="molecule type" value="Genomic_DNA"/>
</dbReference>
<comment type="caution">
    <text evidence="8">The sequence shown here is derived from an EMBL/GenBank/DDBJ whole genome shotgun (WGS) entry which is preliminary data.</text>
</comment>
<feature type="transmembrane region" description="Helical" evidence="6">
    <location>
        <begin position="153"/>
        <end position="175"/>
    </location>
</feature>